<evidence type="ECO:0000313" key="2">
    <source>
        <dbReference type="EMBL" id="PZC77063.1"/>
    </source>
</evidence>
<protein>
    <recommendedName>
        <fullName evidence="4">Gustatory receptor</fullName>
    </recommendedName>
</protein>
<keyword evidence="3" id="KW-1185">Reference proteome</keyword>
<evidence type="ECO:0000256" key="1">
    <source>
        <dbReference type="SAM" id="Phobius"/>
    </source>
</evidence>
<dbReference type="OrthoDB" id="7490805at2759"/>
<reference evidence="2 3" key="1">
    <citation type="journal article" date="2017" name="BMC Biol.">
        <title>Genomic innovations, transcriptional plasticity and gene loss underlying the evolution and divergence of two highly polyphagous and invasive Helicoverpa pest species.</title>
        <authorList>
            <person name="Pearce S.L."/>
            <person name="Clarke D.F."/>
            <person name="East P.D."/>
            <person name="Elfekih S."/>
            <person name="Gordon K.H."/>
            <person name="Jermiin L.S."/>
            <person name="McGaughran A."/>
            <person name="Oakeshott J.G."/>
            <person name="Papanikolaou A."/>
            <person name="Perera O.P."/>
            <person name="Rane R.V."/>
            <person name="Richards S."/>
            <person name="Tay W.T."/>
            <person name="Walsh T.K."/>
            <person name="Anderson A."/>
            <person name="Anderson C.J."/>
            <person name="Asgari S."/>
            <person name="Board P.G."/>
            <person name="Bretschneider A."/>
            <person name="Campbell P.M."/>
            <person name="Chertemps T."/>
            <person name="Christeller J.T."/>
            <person name="Coppin C.W."/>
            <person name="Downes S.J."/>
            <person name="Duan G."/>
            <person name="Farnsworth C.A."/>
            <person name="Good R.T."/>
            <person name="Han L.B."/>
            <person name="Han Y.C."/>
            <person name="Hatje K."/>
            <person name="Horne I."/>
            <person name="Huang Y.P."/>
            <person name="Hughes D.S."/>
            <person name="Jacquin-Joly E."/>
            <person name="James W."/>
            <person name="Jhangiani S."/>
            <person name="Kollmar M."/>
            <person name="Kuwar S.S."/>
            <person name="Li S."/>
            <person name="Liu N.Y."/>
            <person name="Maibeche M.T."/>
            <person name="Miller J.R."/>
            <person name="Montagne N."/>
            <person name="Perry T."/>
            <person name="Qu J."/>
            <person name="Song S.V."/>
            <person name="Sutton G.G."/>
            <person name="Vogel H."/>
            <person name="Walenz B.P."/>
            <person name="Xu W."/>
            <person name="Zhang H.J."/>
            <person name="Zou Z."/>
            <person name="Batterham P."/>
            <person name="Edwards O.R."/>
            <person name="Feyereisen R."/>
            <person name="Gibbs R.A."/>
            <person name="Heckel D.G."/>
            <person name="McGrath A."/>
            <person name="Robin C."/>
            <person name="Scherer S.E."/>
            <person name="Worley K.C."/>
            <person name="Wu Y.D."/>
        </authorList>
    </citation>
    <scope>NUCLEOTIDE SEQUENCE [LARGE SCALE GENOMIC DNA]</scope>
    <source>
        <strain evidence="2">Harm_GR_Male_#8</strain>
        <tissue evidence="2">Whole organism</tissue>
    </source>
</reference>
<keyword evidence="1" id="KW-1133">Transmembrane helix</keyword>
<feature type="transmembrane region" description="Helical" evidence="1">
    <location>
        <begin position="121"/>
        <end position="143"/>
    </location>
</feature>
<proteinExistence type="predicted"/>
<feature type="transmembrane region" description="Helical" evidence="1">
    <location>
        <begin position="149"/>
        <end position="171"/>
    </location>
</feature>
<accession>A0A2W1BZ48</accession>
<feature type="transmembrane region" description="Helical" evidence="1">
    <location>
        <begin position="68"/>
        <end position="93"/>
    </location>
</feature>
<evidence type="ECO:0000313" key="3">
    <source>
        <dbReference type="Proteomes" id="UP000249218"/>
    </source>
</evidence>
<organism evidence="2 3">
    <name type="scientific">Helicoverpa armigera</name>
    <name type="common">Cotton bollworm</name>
    <name type="synonym">Heliothis armigera</name>
    <dbReference type="NCBI Taxonomy" id="29058"/>
    <lineage>
        <taxon>Eukaryota</taxon>
        <taxon>Metazoa</taxon>
        <taxon>Ecdysozoa</taxon>
        <taxon>Arthropoda</taxon>
        <taxon>Hexapoda</taxon>
        <taxon>Insecta</taxon>
        <taxon>Pterygota</taxon>
        <taxon>Neoptera</taxon>
        <taxon>Endopterygota</taxon>
        <taxon>Lepidoptera</taxon>
        <taxon>Glossata</taxon>
        <taxon>Ditrysia</taxon>
        <taxon>Noctuoidea</taxon>
        <taxon>Noctuidae</taxon>
        <taxon>Heliothinae</taxon>
        <taxon>Helicoverpa</taxon>
    </lineage>
</organism>
<dbReference type="Proteomes" id="UP000249218">
    <property type="component" value="Unassembled WGS sequence"/>
</dbReference>
<evidence type="ECO:0008006" key="4">
    <source>
        <dbReference type="Google" id="ProtNLM"/>
    </source>
</evidence>
<dbReference type="AlphaFoldDB" id="A0A2W1BZ48"/>
<gene>
    <name evidence="2" type="primary">HaOG200712</name>
    <name evidence="2" type="ORF">B5X24_HaOG200712</name>
</gene>
<feature type="transmembrane region" description="Helical" evidence="1">
    <location>
        <begin position="29"/>
        <end position="48"/>
    </location>
</feature>
<keyword evidence="1" id="KW-0472">Membrane</keyword>
<sequence length="244" mass="28861">MLLPLNLMQTIALYPKYSISNNVITPNSAISNVLSLCATMAATVTHFYEGFKLCYDADVVFKYIASNIQYFASFFDIFLTCIGFIFYFFICIFHSKNNVLFVLTFQKIHRFLNDEKISKRFICWNWITMAVVFIFDIVVLTYFNLRLHLPLYTFVCCLFAITFDVSIYYALRLMKLLSDTIKVWNMEAQNLVRLRHSNINQPNCQKMFKAYSQILECYNLFERSFQQIVCILMFYFFVLEPSLL</sequence>
<name>A0A2W1BZ48_HELAM</name>
<dbReference type="EMBL" id="KZ149937">
    <property type="protein sequence ID" value="PZC77063.1"/>
    <property type="molecule type" value="Genomic_DNA"/>
</dbReference>
<keyword evidence="1" id="KW-0812">Transmembrane</keyword>